<evidence type="ECO:0000313" key="2">
    <source>
        <dbReference type="Proteomes" id="UP001197028"/>
    </source>
</evidence>
<dbReference type="Proteomes" id="UP001197028">
    <property type="component" value="Unassembled WGS sequence"/>
</dbReference>
<dbReference type="EMBL" id="JABELD010000034">
    <property type="protein sequence ID" value="MBU2738169.1"/>
    <property type="molecule type" value="Genomic_DNA"/>
</dbReference>
<proteinExistence type="predicted"/>
<evidence type="ECO:0000313" key="1">
    <source>
        <dbReference type="EMBL" id="MBU2738169.1"/>
    </source>
</evidence>
<organism evidence="1 2">
    <name type="scientific">Acidithiobacillus concretivorus</name>
    <dbReference type="NCBI Taxonomy" id="3063952"/>
    <lineage>
        <taxon>Bacteria</taxon>
        <taxon>Pseudomonadati</taxon>
        <taxon>Pseudomonadota</taxon>
        <taxon>Acidithiobacillia</taxon>
        <taxon>Acidithiobacillales</taxon>
        <taxon>Acidithiobacillaceae</taxon>
        <taxon>Acidithiobacillus</taxon>
    </lineage>
</organism>
<comment type="caution">
    <text evidence="1">The sequence shown here is derived from an EMBL/GenBank/DDBJ whole genome shotgun (WGS) entry which is preliminary data.</text>
</comment>
<protein>
    <submittedName>
        <fullName evidence="1">Uncharacterized protein</fullName>
    </submittedName>
</protein>
<name>A0ABS5ZNJ9_9PROT</name>
<gene>
    <name evidence="1" type="ORF">HJG40_05050</name>
</gene>
<keyword evidence="2" id="KW-1185">Reference proteome</keyword>
<accession>A0ABS5ZNJ9</accession>
<sequence length="63" mass="6597">MIKQEAFQVGQRASPASYFFQVEPENSGGLGGFAATLACAVVVLGEILRPSGELSEPKGRVLS</sequence>
<reference evidence="1 2" key="1">
    <citation type="journal article" date="2021" name="ISME J.">
        <title>Genomic evolution of the class Acidithiobacillia: deep-branching Proteobacteria living in extreme acidic conditions.</title>
        <authorList>
            <person name="Moya-Beltran A."/>
            <person name="Beard S."/>
            <person name="Rojas-Villalobos C."/>
            <person name="Issotta F."/>
            <person name="Gallardo Y."/>
            <person name="Ulloa R."/>
            <person name="Giaveno A."/>
            <person name="Degli Esposti M."/>
            <person name="Johnson D.B."/>
            <person name="Quatrini R."/>
        </authorList>
    </citation>
    <scope>NUCLEOTIDE SEQUENCE [LARGE SCALE GENOMIC DNA]</scope>
    <source>
        <strain evidence="1 2">ATCC 19703</strain>
    </source>
</reference>